<protein>
    <submittedName>
        <fullName evidence="4">Peptidoglycan-binding protein</fullName>
    </submittedName>
</protein>
<name>A0ABW4RY22_9ACTN</name>
<dbReference type="InterPro" id="IPR009045">
    <property type="entry name" value="Zn_M74/Hedgehog-like"/>
</dbReference>
<dbReference type="InterPro" id="IPR036365">
    <property type="entry name" value="PGBD-like_sf"/>
</dbReference>
<feature type="domain" description="D-alanyl-D-alanine carboxypeptidase-like core" evidence="3">
    <location>
        <begin position="212"/>
        <end position="323"/>
    </location>
</feature>
<sequence length="331" mass="35202">MSLRRLLVLAAALAIPFTGLSTPLAQADSATATVQANLAGLAYLPPQAVTGRSSAATTRAIRTFQQHRCLDAVGNAGSRTRAQLDAQTSAVQKVVGARVDGASDADTRRRTAAWQKRHGLRADGRADAATLKAMGLHRDRACGRGVVGNIRAASDRVACAPGTRNLGVHTGYAAGRPVRIRLCAIPGLRSSSSESVPGSRYYVRGANGDAIVNSRASSAYLGLVRVAGNSGRTLRANSSFRTMAHQRDLCRGNAACRRGTYTWVMRPGWSNHQLGAAVDFAGTHTKGSCSRPARQPSSATWGFLQRNAGRFGIRQYQPESWHWEAAPSPCR</sequence>
<dbReference type="SUPFAM" id="SSF55166">
    <property type="entry name" value="Hedgehog/DD-peptidase"/>
    <property type="match status" value="1"/>
</dbReference>
<keyword evidence="1" id="KW-0732">Signal</keyword>
<evidence type="ECO:0000313" key="4">
    <source>
        <dbReference type="EMBL" id="MFD1891005.1"/>
    </source>
</evidence>
<evidence type="ECO:0000259" key="3">
    <source>
        <dbReference type="Pfam" id="PF02557"/>
    </source>
</evidence>
<evidence type="ECO:0000256" key="1">
    <source>
        <dbReference type="SAM" id="SignalP"/>
    </source>
</evidence>
<feature type="chain" id="PRO_5046479846" evidence="1">
    <location>
        <begin position="28"/>
        <end position="331"/>
    </location>
</feature>
<gene>
    <name evidence="4" type="ORF">ACFSCS_12550</name>
</gene>
<feature type="domain" description="Peptidoglycan binding-like" evidence="2">
    <location>
        <begin position="98"/>
        <end position="134"/>
    </location>
</feature>
<dbReference type="InterPro" id="IPR002477">
    <property type="entry name" value="Peptidoglycan-bd-like"/>
</dbReference>
<evidence type="ECO:0000313" key="5">
    <source>
        <dbReference type="Proteomes" id="UP001597326"/>
    </source>
</evidence>
<dbReference type="Gene3D" id="1.10.101.10">
    <property type="entry name" value="PGBD-like superfamily/PGBD"/>
    <property type="match status" value="2"/>
</dbReference>
<proteinExistence type="predicted"/>
<keyword evidence="5" id="KW-1185">Reference proteome</keyword>
<dbReference type="Gene3D" id="3.30.1380.10">
    <property type="match status" value="1"/>
</dbReference>
<comment type="caution">
    <text evidence="4">The sequence shown here is derived from an EMBL/GenBank/DDBJ whole genome shotgun (WGS) entry which is preliminary data.</text>
</comment>
<reference evidence="5" key="1">
    <citation type="journal article" date="2019" name="Int. J. Syst. Evol. Microbiol.">
        <title>The Global Catalogue of Microorganisms (GCM) 10K type strain sequencing project: providing services to taxonomists for standard genome sequencing and annotation.</title>
        <authorList>
            <consortium name="The Broad Institute Genomics Platform"/>
            <consortium name="The Broad Institute Genome Sequencing Center for Infectious Disease"/>
            <person name="Wu L."/>
            <person name="Ma J."/>
        </authorList>
    </citation>
    <scope>NUCLEOTIDE SEQUENCE [LARGE SCALE GENOMIC DNA]</scope>
    <source>
        <strain evidence="5">CAIM 431</strain>
    </source>
</reference>
<dbReference type="InterPro" id="IPR036366">
    <property type="entry name" value="PGBDSf"/>
</dbReference>
<dbReference type="InterPro" id="IPR003709">
    <property type="entry name" value="VanY-like_core_dom"/>
</dbReference>
<organism evidence="4 5">
    <name type="scientific">Luteococcus peritonei</name>
    <dbReference type="NCBI Taxonomy" id="88874"/>
    <lineage>
        <taxon>Bacteria</taxon>
        <taxon>Bacillati</taxon>
        <taxon>Actinomycetota</taxon>
        <taxon>Actinomycetes</taxon>
        <taxon>Propionibacteriales</taxon>
        <taxon>Propionibacteriaceae</taxon>
        <taxon>Luteococcus</taxon>
    </lineage>
</organism>
<dbReference type="Pfam" id="PF01471">
    <property type="entry name" value="PG_binding_1"/>
    <property type="match status" value="2"/>
</dbReference>
<dbReference type="EMBL" id="JBHUFZ010000028">
    <property type="protein sequence ID" value="MFD1891005.1"/>
    <property type="molecule type" value="Genomic_DNA"/>
</dbReference>
<dbReference type="SUPFAM" id="SSF47090">
    <property type="entry name" value="PGBD-like"/>
    <property type="match status" value="2"/>
</dbReference>
<dbReference type="CDD" id="cd14814">
    <property type="entry name" value="Peptidase_M15"/>
    <property type="match status" value="1"/>
</dbReference>
<accession>A0ABW4RY22</accession>
<feature type="domain" description="Peptidoglycan binding-like" evidence="2">
    <location>
        <begin position="31"/>
        <end position="84"/>
    </location>
</feature>
<dbReference type="RefSeq" id="WP_343874336.1">
    <property type="nucleotide sequence ID" value="NZ_BAAAIX010000026.1"/>
</dbReference>
<evidence type="ECO:0000259" key="2">
    <source>
        <dbReference type="Pfam" id="PF01471"/>
    </source>
</evidence>
<dbReference type="Pfam" id="PF02557">
    <property type="entry name" value="VanY"/>
    <property type="match status" value="1"/>
</dbReference>
<dbReference type="Proteomes" id="UP001597326">
    <property type="component" value="Unassembled WGS sequence"/>
</dbReference>
<feature type="signal peptide" evidence="1">
    <location>
        <begin position="1"/>
        <end position="27"/>
    </location>
</feature>